<sequence>MSIQGTLDRIPSMTQESRDKVRANAERWINEGTDAQRADAIIVLKALDDAVTAEHQALYDELKGMAAAERVATAFTRQPLTDTEVKIIEALLANPGSTSRALSAACGWKAQTWHMHFGTMCKSREIYLWPAPPSSTRQDEQMMTGILADLDESNNTWTMKPDIEKAFRAMGLGGKT</sequence>
<comment type="caution">
    <text evidence="2">The sequence shown here is derived from an EMBL/GenBank/DDBJ whole genome shotgun (WGS) entry which is preliminary data.</text>
</comment>
<dbReference type="eggNOG" id="ENOG503005J">
    <property type="taxonomic scope" value="Bacteria"/>
</dbReference>
<dbReference type="AlphaFoldDB" id="A0A059E6D0"/>
<protein>
    <submittedName>
        <fullName evidence="2">Uncharacterized protein</fullName>
    </submittedName>
</protein>
<dbReference type="EMBL" id="DMBR01000207">
    <property type="protein sequence ID" value="HAE94267.1"/>
    <property type="molecule type" value="Genomic_DNA"/>
</dbReference>
<dbReference type="STRING" id="1280948.HY36_15280"/>
<proteinExistence type="predicted"/>
<dbReference type="EMBL" id="AWFH01000007">
    <property type="protein sequence ID" value="KCZ63092.1"/>
    <property type="molecule type" value="Genomic_DNA"/>
</dbReference>
<gene>
    <name evidence="1" type="ORF">DCG65_06885</name>
    <name evidence="2" type="ORF">HY36_15280</name>
</gene>
<dbReference type="Proteomes" id="UP000259173">
    <property type="component" value="Unassembled WGS sequence"/>
</dbReference>
<dbReference type="RefSeq" id="WP_035549994.1">
    <property type="nucleotide sequence ID" value="NZ_AWFH01000007.1"/>
</dbReference>
<evidence type="ECO:0000313" key="3">
    <source>
        <dbReference type="Proteomes" id="UP000024547"/>
    </source>
</evidence>
<reference evidence="2 3" key="1">
    <citation type="journal article" date="2014" name="Antonie Van Leeuwenhoek">
        <title>Hyphomonas beringensis sp. nov. and Hyphomonas chukchiensis sp. nov., isolated from surface seawater of the Bering Sea and Chukchi Sea.</title>
        <authorList>
            <person name="Li C."/>
            <person name="Lai Q."/>
            <person name="Li G."/>
            <person name="Dong C."/>
            <person name="Wang J."/>
            <person name="Liao Y."/>
            <person name="Shao Z."/>
        </authorList>
    </citation>
    <scope>NUCLEOTIDE SEQUENCE [LARGE SCALE GENOMIC DNA]</scope>
    <source>
        <strain evidence="2 3">22II1-22F38</strain>
    </source>
</reference>
<reference evidence="1 4" key="2">
    <citation type="journal article" date="2018" name="Nat. Biotechnol.">
        <title>A standardized bacterial taxonomy based on genome phylogeny substantially revises the tree of life.</title>
        <authorList>
            <person name="Parks D.H."/>
            <person name="Chuvochina M."/>
            <person name="Waite D.W."/>
            <person name="Rinke C."/>
            <person name="Skarshewski A."/>
            <person name="Chaumeil P.A."/>
            <person name="Hugenholtz P."/>
        </authorList>
    </citation>
    <scope>NUCLEOTIDE SEQUENCE [LARGE SCALE GENOMIC DNA]</scope>
    <source>
        <strain evidence="1">UBA8557</strain>
    </source>
</reference>
<dbReference type="PATRIC" id="fig|1280948.3.peg.1289"/>
<accession>A0A059E6D0</accession>
<evidence type="ECO:0000313" key="1">
    <source>
        <dbReference type="EMBL" id="HAE94267.1"/>
    </source>
</evidence>
<organism evidence="2 3">
    <name type="scientific">Hyphomonas atlantica</name>
    <dbReference type="NCBI Taxonomy" id="1280948"/>
    <lineage>
        <taxon>Bacteria</taxon>
        <taxon>Pseudomonadati</taxon>
        <taxon>Pseudomonadota</taxon>
        <taxon>Alphaproteobacteria</taxon>
        <taxon>Hyphomonadales</taxon>
        <taxon>Hyphomonadaceae</taxon>
        <taxon>Hyphomonas</taxon>
    </lineage>
</organism>
<evidence type="ECO:0000313" key="2">
    <source>
        <dbReference type="EMBL" id="KCZ63092.1"/>
    </source>
</evidence>
<keyword evidence="3" id="KW-1185">Reference proteome</keyword>
<dbReference type="OrthoDB" id="7630538at2"/>
<name>A0A059E6D0_9PROT</name>
<dbReference type="Proteomes" id="UP000024547">
    <property type="component" value="Unassembled WGS sequence"/>
</dbReference>
<evidence type="ECO:0000313" key="4">
    <source>
        <dbReference type="Proteomes" id="UP000259173"/>
    </source>
</evidence>